<dbReference type="PROSITE" id="PS01228">
    <property type="entry name" value="COF_1"/>
    <property type="match status" value="1"/>
</dbReference>
<dbReference type="InterPro" id="IPR000150">
    <property type="entry name" value="Cof"/>
</dbReference>
<dbReference type="NCBIfam" id="TIGR01484">
    <property type="entry name" value="HAD-SF-IIB"/>
    <property type="match status" value="1"/>
</dbReference>
<dbReference type="InterPro" id="IPR006379">
    <property type="entry name" value="HAD-SF_hydro_IIB"/>
</dbReference>
<dbReference type="PANTHER" id="PTHR10000">
    <property type="entry name" value="PHOSPHOSERINE PHOSPHATASE"/>
    <property type="match status" value="1"/>
</dbReference>
<comment type="caution">
    <text evidence="1">The sequence shown here is derived from an EMBL/GenBank/DDBJ whole genome shotgun (WGS) entry which is preliminary data.</text>
</comment>
<dbReference type="NCBIfam" id="TIGR00099">
    <property type="entry name" value="Cof-subfamily"/>
    <property type="match status" value="1"/>
</dbReference>
<dbReference type="InterPro" id="IPR036412">
    <property type="entry name" value="HAD-like_sf"/>
</dbReference>
<gene>
    <name evidence="1" type="ORF">M9Y10_033327</name>
</gene>
<dbReference type="EMBL" id="JAPFFF010000005">
    <property type="protein sequence ID" value="KAK8888596.1"/>
    <property type="molecule type" value="Genomic_DNA"/>
</dbReference>
<name>A0ABR2KBV0_9EUKA</name>
<dbReference type="PANTHER" id="PTHR10000:SF8">
    <property type="entry name" value="HAD SUPERFAMILY HYDROLASE-LIKE, TYPE 3"/>
    <property type="match status" value="1"/>
</dbReference>
<dbReference type="SUPFAM" id="SSF56784">
    <property type="entry name" value="HAD-like"/>
    <property type="match status" value="1"/>
</dbReference>
<protein>
    <recommendedName>
        <fullName evidence="3">Haloacid dehalogenase-like hydrolase family protein</fullName>
    </recommendedName>
</protein>
<proteinExistence type="predicted"/>
<dbReference type="Gene3D" id="3.30.1240.10">
    <property type="match status" value="1"/>
</dbReference>
<dbReference type="SFLD" id="SFLDG01140">
    <property type="entry name" value="C2.B:_Phosphomannomutase_and_P"/>
    <property type="match status" value="1"/>
</dbReference>
<evidence type="ECO:0008006" key="3">
    <source>
        <dbReference type="Google" id="ProtNLM"/>
    </source>
</evidence>
<reference evidence="1 2" key="1">
    <citation type="submission" date="2024-04" db="EMBL/GenBank/DDBJ databases">
        <title>Tritrichomonas musculus Genome.</title>
        <authorList>
            <person name="Alves-Ferreira E."/>
            <person name="Grigg M."/>
            <person name="Lorenzi H."/>
            <person name="Galac M."/>
        </authorList>
    </citation>
    <scope>NUCLEOTIDE SEQUENCE [LARGE SCALE GENOMIC DNA]</scope>
    <source>
        <strain evidence="1 2">EAF2021</strain>
    </source>
</reference>
<dbReference type="InterPro" id="IPR023214">
    <property type="entry name" value="HAD_sf"/>
</dbReference>
<dbReference type="Pfam" id="PF08282">
    <property type="entry name" value="Hydrolase_3"/>
    <property type="match status" value="1"/>
</dbReference>
<evidence type="ECO:0000313" key="2">
    <source>
        <dbReference type="Proteomes" id="UP001470230"/>
    </source>
</evidence>
<keyword evidence="2" id="KW-1185">Reference proteome</keyword>
<dbReference type="Gene3D" id="3.40.50.1000">
    <property type="entry name" value="HAD superfamily/HAD-like"/>
    <property type="match status" value="1"/>
</dbReference>
<organism evidence="1 2">
    <name type="scientific">Tritrichomonas musculus</name>
    <dbReference type="NCBI Taxonomy" id="1915356"/>
    <lineage>
        <taxon>Eukaryota</taxon>
        <taxon>Metamonada</taxon>
        <taxon>Parabasalia</taxon>
        <taxon>Tritrichomonadida</taxon>
        <taxon>Tritrichomonadidae</taxon>
        <taxon>Tritrichomonas</taxon>
    </lineage>
</organism>
<evidence type="ECO:0000313" key="1">
    <source>
        <dbReference type="EMBL" id="KAK8888596.1"/>
    </source>
</evidence>
<dbReference type="SFLD" id="SFLDS00003">
    <property type="entry name" value="Haloacid_Dehalogenase"/>
    <property type="match status" value="1"/>
</dbReference>
<accession>A0ABR2KBV0</accession>
<sequence>MYKLIALDMDGTLLNSHKEISIVTQESLALAQKSGKICALATGRCLSELIPYKKELTNVQYGICESGSLIYDFFNKKIIGRKGTISHDIALKIAKAVSDEDVMIQIMCDGISYVNEHQIPLMKNYRMGQYESLYRETSEKVNNIIETIINEKRGIEKINIYHTSKDIRDKTFKKLSDLPLQFAFAEESSLEISPLNISKATGLEELCSYLNLPIQCTIAVGDGNNDLPILGVAGLSIAVGNANDNVKKVCDVIVSDNDHDGCHEAILSYLLKQ</sequence>
<dbReference type="Proteomes" id="UP001470230">
    <property type="component" value="Unassembled WGS sequence"/>
</dbReference>